<feature type="compositionally biased region" description="Basic and acidic residues" evidence="1">
    <location>
        <begin position="15"/>
        <end position="25"/>
    </location>
</feature>
<dbReference type="EMBL" id="FWXI01000006">
    <property type="protein sequence ID" value="SMC63653.1"/>
    <property type="molecule type" value="Genomic_DNA"/>
</dbReference>
<reference evidence="2 3" key="1">
    <citation type="submission" date="2017-04" db="EMBL/GenBank/DDBJ databases">
        <authorList>
            <person name="Afonso C.L."/>
            <person name="Miller P.J."/>
            <person name="Scott M.A."/>
            <person name="Spackman E."/>
            <person name="Goraichik I."/>
            <person name="Dimitrov K.M."/>
            <person name="Suarez D.L."/>
            <person name="Swayne D.E."/>
        </authorList>
    </citation>
    <scope>NUCLEOTIDE SEQUENCE [LARGE SCALE GENOMIC DNA]</scope>
    <source>
        <strain evidence="2 3">DSM 5090</strain>
    </source>
</reference>
<keyword evidence="3" id="KW-1185">Reference proteome</keyword>
<proteinExistence type="predicted"/>
<evidence type="ECO:0000256" key="1">
    <source>
        <dbReference type="SAM" id="MobiDB-lite"/>
    </source>
</evidence>
<evidence type="ECO:0000313" key="3">
    <source>
        <dbReference type="Proteomes" id="UP000192738"/>
    </source>
</evidence>
<organism evidence="2 3">
    <name type="scientific">Sporomusa malonica</name>
    <dbReference type="NCBI Taxonomy" id="112901"/>
    <lineage>
        <taxon>Bacteria</taxon>
        <taxon>Bacillati</taxon>
        <taxon>Bacillota</taxon>
        <taxon>Negativicutes</taxon>
        <taxon>Selenomonadales</taxon>
        <taxon>Sporomusaceae</taxon>
        <taxon>Sporomusa</taxon>
    </lineage>
</organism>
<protein>
    <submittedName>
        <fullName evidence="2">Uncharacterized protein</fullName>
    </submittedName>
</protein>
<feature type="region of interest" description="Disordered" evidence="1">
    <location>
        <begin position="1"/>
        <end position="31"/>
    </location>
</feature>
<dbReference type="STRING" id="112901.SAMN04488500_10683"/>
<sequence length="55" mass="5970">MNILPINKESKRRQKWAEKQRRDKGGSANNCPCSNGIWANGAIGMAAGSVKAAKR</sequence>
<evidence type="ECO:0000313" key="2">
    <source>
        <dbReference type="EMBL" id="SMC63653.1"/>
    </source>
</evidence>
<name>A0A1W2ASH8_9FIRM</name>
<dbReference type="Proteomes" id="UP000192738">
    <property type="component" value="Unassembled WGS sequence"/>
</dbReference>
<gene>
    <name evidence="2" type="ORF">SAMN04488500_10683</name>
</gene>
<dbReference type="AlphaFoldDB" id="A0A1W2ASH8"/>
<accession>A0A1W2ASH8</accession>